<protein>
    <submittedName>
        <fullName evidence="1">Uncharacterized protein</fullName>
    </submittedName>
</protein>
<reference evidence="1 2" key="1">
    <citation type="journal article" date="2016" name="Nat. Commun.">
        <title>Ectomycorrhizal ecology is imprinted in the genome of the dominant symbiotic fungus Cenococcum geophilum.</title>
        <authorList>
            <consortium name="DOE Joint Genome Institute"/>
            <person name="Peter M."/>
            <person name="Kohler A."/>
            <person name="Ohm R.A."/>
            <person name="Kuo A."/>
            <person name="Krutzmann J."/>
            <person name="Morin E."/>
            <person name="Arend M."/>
            <person name="Barry K.W."/>
            <person name="Binder M."/>
            <person name="Choi C."/>
            <person name="Clum A."/>
            <person name="Copeland A."/>
            <person name="Grisel N."/>
            <person name="Haridas S."/>
            <person name="Kipfer T."/>
            <person name="LaButti K."/>
            <person name="Lindquist E."/>
            <person name="Lipzen A."/>
            <person name="Maire R."/>
            <person name="Meier B."/>
            <person name="Mihaltcheva S."/>
            <person name="Molinier V."/>
            <person name="Murat C."/>
            <person name="Poggeler S."/>
            <person name="Quandt C.A."/>
            <person name="Sperisen C."/>
            <person name="Tritt A."/>
            <person name="Tisserant E."/>
            <person name="Crous P.W."/>
            <person name="Henrissat B."/>
            <person name="Nehls U."/>
            <person name="Egli S."/>
            <person name="Spatafora J.W."/>
            <person name="Grigoriev I.V."/>
            <person name="Martin F.M."/>
        </authorList>
    </citation>
    <scope>NUCLEOTIDE SEQUENCE [LARGE SCALE GENOMIC DNA]</scope>
    <source>
        <strain evidence="1 2">CBS 207.34</strain>
    </source>
</reference>
<evidence type="ECO:0000313" key="2">
    <source>
        <dbReference type="Proteomes" id="UP000250140"/>
    </source>
</evidence>
<name>A0A8E2EXW6_9PEZI</name>
<dbReference type="EMBL" id="KV749960">
    <property type="protein sequence ID" value="OCL06925.1"/>
    <property type="molecule type" value="Genomic_DNA"/>
</dbReference>
<organism evidence="1 2">
    <name type="scientific">Glonium stellatum</name>
    <dbReference type="NCBI Taxonomy" id="574774"/>
    <lineage>
        <taxon>Eukaryota</taxon>
        <taxon>Fungi</taxon>
        <taxon>Dikarya</taxon>
        <taxon>Ascomycota</taxon>
        <taxon>Pezizomycotina</taxon>
        <taxon>Dothideomycetes</taxon>
        <taxon>Pleosporomycetidae</taxon>
        <taxon>Gloniales</taxon>
        <taxon>Gloniaceae</taxon>
        <taxon>Glonium</taxon>
    </lineage>
</organism>
<sequence>MAGSVQNKRRWLRHLAHIIRQTDFDSHAIASLLCHVSIASLNRSALPPYLSSPGPFPLARRLRKLDRALLDVANMGDPIFVTFAPLEVLTSMVNSSLENLLKYDYVSAIGLSLYLCITEM</sequence>
<proteinExistence type="predicted"/>
<keyword evidence="2" id="KW-1185">Reference proteome</keyword>
<dbReference type="Proteomes" id="UP000250140">
    <property type="component" value="Unassembled WGS sequence"/>
</dbReference>
<accession>A0A8E2EXW6</accession>
<dbReference type="AlphaFoldDB" id="A0A8E2EXW6"/>
<evidence type="ECO:0000313" key="1">
    <source>
        <dbReference type="EMBL" id="OCL06925.1"/>
    </source>
</evidence>
<gene>
    <name evidence="1" type="ORF">AOQ84DRAFT_67920</name>
</gene>